<dbReference type="RefSeq" id="WP_377821077.1">
    <property type="nucleotide sequence ID" value="NZ_JBHSWJ010000002.1"/>
</dbReference>
<evidence type="ECO:0000256" key="1">
    <source>
        <dbReference type="SAM" id="Coils"/>
    </source>
</evidence>
<name>A0ABW2ARQ1_9MICO</name>
<sequence>MTPVFQHGQLRLYLLALLDQGPRHGYDIIRDLEERFGGLYTPSAGTVYPRLAKLEEEGLVSRTDDGRKATYVITEAGRQEVRDRKEDLGELQADLERSARELADEVRARVHGSAADLRAELKAAAREARRTATTVPGGSATGGAGWHGFVGAGPEIDAIERGLRDLSKAVRKAASGKHSTPQVRQTLLAALEEAQRQVREAIRQSGS</sequence>
<dbReference type="InterPro" id="IPR005149">
    <property type="entry name" value="Tscrpt_reg_PadR_N"/>
</dbReference>
<keyword evidence="4" id="KW-1185">Reference proteome</keyword>
<keyword evidence="1" id="KW-0175">Coiled coil</keyword>
<protein>
    <submittedName>
        <fullName evidence="3">PadR family transcriptional regulator</fullName>
    </submittedName>
</protein>
<dbReference type="InterPro" id="IPR036388">
    <property type="entry name" value="WH-like_DNA-bd_sf"/>
</dbReference>
<dbReference type="PANTHER" id="PTHR43252">
    <property type="entry name" value="TRANSCRIPTIONAL REGULATOR YQJI"/>
    <property type="match status" value="1"/>
</dbReference>
<proteinExistence type="predicted"/>
<dbReference type="Pfam" id="PF03551">
    <property type="entry name" value="PadR"/>
    <property type="match status" value="1"/>
</dbReference>
<feature type="coiled-coil region" evidence="1">
    <location>
        <begin position="81"/>
        <end position="134"/>
    </location>
</feature>
<dbReference type="Gene3D" id="1.10.10.10">
    <property type="entry name" value="Winged helix-like DNA-binding domain superfamily/Winged helix DNA-binding domain"/>
    <property type="match status" value="1"/>
</dbReference>
<organism evidence="3 4">
    <name type="scientific">Branchiibius cervicis</name>
    <dbReference type="NCBI Taxonomy" id="908252"/>
    <lineage>
        <taxon>Bacteria</taxon>
        <taxon>Bacillati</taxon>
        <taxon>Actinomycetota</taxon>
        <taxon>Actinomycetes</taxon>
        <taxon>Micrococcales</taxon>
        <taxon>Dermacoccaceae</taxon>
        <taxon>Branchiibius</taxon>
    </lineage>
</organism>
<dbReference type="PANTHER" id="PTHR43252:SF7">
    <property type="entry name" value="TRANSCRIPTIONAL REGULATOR YQJI"/>
    <property type="match status" value="1"/>
</dbReference>
<reference evidence="4" key="1">
    <citation type="journal article" date="2019" name="Int. J. Syst. Evol. Microbiol.">
        <title>The Global Catalogue of Microorganisms (GCM) 10K type strain sequencing project: providing services to taxonomists for standard genome sequencing and annotation.</title>
        <authorList>
            <consortium name="The Broad Institute Genomics Platform"/>
            <consortium name="The Broad Institute Genome Sequencing Center for Infectious Disease"/>
            <person name="Wu L."/>
            <person name="Ma J."/>
        </authorList>
    </citation>
    <scope>NUCLEOTIDE SEQUENCE [LARGE SCALE GENOMIC DNA]</scope>
    <source>
        <strain evidence="4">NBRC 106593</strain>
    </source>
</reference>
<evidence type="ECO:0000313" key="4">
    <source>
        <dbReference type="Proteomes" id="UP001596356"/>
    </source>
</evidence>
<gene>
    <name evidence="3" type="ORF">ACFQBT_05775</name>
</gene>
<accession>A0ABW2ARQ1</accession>
<feature type="domain" description="Transcription regulator PadR N-terminal" evidence="2">
    <location>
        <begin position="14"/>
        <end position="82"/>
    </location>
</feature>
<evidence type="ECO:0000259" key="2">
    <source>
        <dbReference type="Pfam" id="PF03551"/>
    </source>
</evidence>
<dbReference type="InterPro" id="IPR036390">
    <property type="entry name" value="WH_DNA-bd_sf"/>
</dbReference>
<evidence type="ECO:0000313" key="3">
    <source>
        <dbReference type="EMBL" id="MFC6713376.1"/>
    </source>
</evidence>
<dbReference type="SUPFAM" id="SSF46785">
    <property type="entry name" value="Winged helix' DNA-binding domain"/>
    <property type="match status" value="1"/>
</dbReference>
<dbReference type="Proteomes" id="UP001596356">
    <property type="component" value="Unassembled WGS sequence"/>
</dbReference>
<dbReference type="EMBL" id="JBHSWJ010000002">
    <property type="protein sequence ID" value="MFC6713376.1"/>
    <property type="molecule type" value="Genomic_DNA"/>
</dbReference>
<comment type="caution">
    <text evidence="3">The sequence shown here is derived from an EMBL/GenBank/DDBJ whole genome shotgun (WGS) entry which is preliminary data.</text>
</comment>